<feature type="domain" description="HNH nuclease" evidence="2">
    <location>
        <begin position="50"/>
        <end position="98"/>
    </location>
</feature>
<feature type="domain" description="ABC-three component systems C-terminal" evidence="3">
    <location>
        <begin position="128"/>
        <end position="259"/>
    </location>
</feature>
<proteinExistence type="predicted"/>
<evidence type="ECO:0000259" key="3">
    <source>
        <dbReference type="Pfam" id="PF20277"/>
    </source>
</evidence>
<organism evidence="4 6">
    <name type="scientific">Vibrio tasmaniensis</name>
    <dbReference type="NCBI Taxonomy" id="212663"/>
    <lineage>
        <taxon>Bacteria</taxon>
        <taxon>Pseudomonadati</taxon>
        <taxon>Pseudomonadota</taxon>
        <taxon>Gammaproteobacteria</taxon>
        <taxon>Vibrionales</taxon>
        <taxon>Vibrionaceae</taxon>
        <taxon>Vibrio</taxon>
    </lineage>
</organism>
<dbReference type="Pfam" id="PF13391">
    <property type="entry name" value="HNH_2"/>
    <property type="match status" value="1"/>
</dbReference>
<dbReference type="Pfam" id="PF20277">
    <property type="entry name" value="CTD11"/>
    <property type="match status" value="1"/>
</dbReference>
<feature type="coiled-coil region" evidence="1">
    <location>
        <begin position="64"/>
        <end position="91"/>
    </location>
</feature>
<keyword evidence="5" id="KW-0540">Nuclease</keyword>
<reference evidence="4" key="3">
    <citation type="journal article" date="2018" name="Nature">
        <title>A major lineage of non-tailed dsDNA viruses as unrecognized killers of marine bacteria.</title>
        <authorList>
            <person name="Kauffman K.M."/>
            <person name="Hussain F.A."/>
            <person name="Yang J."/>
            <person name="Arevalo P."/>
            <person name="Brown J.M."/>
            <person name="Chang W.K."/>
            <person name="VanInsberghe D."/>
            <person name="Elsherbini J."/>
            <person name="Sharma R.S."/>
            <person name="Cutler M.B."/>
            <person name="Kelly L."/>
            <person name="Polz M.F."/>
        </authorList>
    </citation>
    <scope>NUCLEOTIDE SEQUENCE</scope>
    <source>
        <strain evidence="4">10N.222.48.A2</strain>
    </source>
</reference>
<dbReference type="AlphaFoldDB" id="A0A2N7NGV1"/>
<dbReference type="Proteomes" id="UP000235579">
    <property type="component" value="Unassembled WGS sequence"/>
</dbReference>
<reference evidence="5 7" key="4">
    <citation type="submission" date="2019-04" db="EMBL/GenBank/DDBJ databases">
        <title>A reverse ecology approach based on a biological definition of microbial populations.</title>
        <authorList>
            <person name="Arevalo P."/>
            <person name="Vaninsberghe D."/>
            <person name="Elsherbini J."/>
            <person name="Gore J."/>
            <person name="Polz M."/>
        </authorList>
    </citation>
    <scope>NUCLEOTIDE SEQUENCE [LARGE SCALE GENOMIC DNA]</scope>
    <source>
        <strain evidence="5 7">10N.222.45.A8</strain>
    </source>
</reference>
<dbReference type="InterPro" id="IPR003615">
    <property type="entry name" value="HNH_nuc"/>
</dbReference>
<protein>
    <submittedName>
        <fullName evidence="5">HNH endonuclease</fullName>
    </submittedName>
</protein>
<reference evidence="4" key="2">
    <citation type="submission" date="2016-07" db="EMBL/GenBank/DDBJ databases">
        <authorList>
            <person name="Wan K."/>
            <person name="Booth B."/>
            <person name="Spirohn K."/>
            <person name="Hao T."/>
            <person name="Hu Y."/>
            <person name="Calderwood M."/>
            <person name="Hill D."/>
            <person name="Mohr S."/>
            <person name="Vidal M."/>
            <person name="Celniker S."/>
            <person name="Perrimon N."/>
        </authorList>
    </citation>
    <scope>NUCLEOTIDE SEQUENCE</scope>
    <source>
        <strain evidence="4">10N.222.48.A2</strain>
    </source>
</reference>
<name>A0A2N7NGV1_9VIBR</name>
<dbReference type="EMBL" id="SYVV01000035">
    <property type="protein sequence ID" value="TKG29408.1"/>
    <property type="molecule type" value="Genomic_DNA"/>
</dbReference>
<evidence type="ECO:0000259" key="2">
    <source>
        <dbReference type="Pfam" id="PF13391"/>
    </source>
</evidence>
<dbReference type="EMBL" id="MDBP01000043">
    <property type="protein sequence ID" value="PMP13654.1"/>
    <property type="molecule type" value="Genomic_DNA"/>
</dbReference>
<evidence type="ECO:0000313" key="4">
    <source>
        <dbReference type="EMBL" id="PMP13654.1"/>
    </source>
</evidence>
<evidence type="ECO:0000256" key="1">
    <source>
        <dbReference type="SAM" id="Coils"/>
    </source>
</evidence>
<evidence type="ECO:0000313" key="6">
    <source>
        <dbReference type="Proteomes" id="UP000235579"/>
    </source>
</evidence>
<comment type="caution">
    <text evidence="4">The sequence shown here is derived from an EMBL/GenBank/DDBJ whole genome shotgun (WGS) entry which is preliminary data.</text>
</comment>
<dbReference type="InterPro" id="IPR046921">
    <property type="entry name" value="ABC-3C_CTD11"/>
</dbReference>
<keyword evidence="5" id="KW-0255">Endonuclease</keyword>
<keyword evidence="5" id="KW-0378">Hydrolase</keyword>
<keyword evidence="1" id="KW-0175">Coiled coil</keyword>
<gene>
    <name evidence="4" type="ORF">BCS92_17080</name>
    <name evidence="5" type="ORF">FC057_19980</name>
</gene>
<sequence length="260" mass="30172">MVGNLLARSESKRKKPTENMGLILFDEVSGICPKCTKPLMKRGNDQMIKLYEIAHIYPHSPRPHEILLLKNEELLNENVDHEDNLIALCRDCHKIFDTPRTIEGYREIVSIKRELQRLSKIKNSWFGNSIDDELNEVIIALASYSGEALEELSFKAMKVEHKSDDTLQVLVKLKITNNIKYFYPKIKLKFSELDKRAPYTSDTIYSQVKTYYIKLKKDGLNQTEIFGALVEWINNTTNCKNIEISEIIVSYFIQNCEVYS</sequence>
<evidence type="ECO:0000313" key="7">
    <source>
        <dbReference type="Proteomes" id="UP000308018"/>
    </source>
</evidence>
<accession>A0A2N7NGV1</accession>
<evidence type="ECO:0000313" key="5">
    <source>
        <dbReference type="EMBL" id="TKG29408.1"/>
    </source>
</evidence>
<dbReference type="Proteomes" id="UP000308018">
    <property type="component" value="Unassembled WGS sequence"/>
</dbReference>
<dbReference type="GO" id="GO:0004519">
    <property type="term" value="F:endonuclease activity"/>
    <property type="evidence" value="ECO:0007669"/>
    <property type="project" value="UniProtKB-KW"/>
</dbReference>
<reference evidence="6" key="1">
    <citation type="submission" date="2016-07" db="EMBL/GenBank/DDBJ databases">
        <title>Nontailed viruses are major unrecognized killers of bacteria in the ocean.</title>
        <authorList>
            <person name="Kauffman K."/>
            <person name="Hussain F."/>
            <person name="Yang J."/>
            <person name="Arevalo P."/>
            <person name="Brown J."/>
            <person name="Cutler M."/>
            <person name="Kelly L."/>
            <person name="Polz M.F."/>
        </authorList>
    </citation>
    <scope>NUCLEOTIDE SEQUENCE [LARGE SCALE GENOMIC DNA]</scope>
    <source>
        <strain evidence="6">10N.222.48.A2</strain>
    </source>
</reference>